<protein>
    <recommendedName>
        <fullName evidence="1">Thioredoxin domain-containing protein</fullName>
    </recommendedName>
</protein>
<dbReference type="Gene3D" id="3.40.30.10">
    <property type="entry name" value="Glutaredoxin"/>
    <property type="match status" value="1"/>
</dbReference>
<dbReference type="SUPFAM" id="SSF52833">
    <property type="entry name" value="Thioredoxin-like"/>
    <property type="match status" value="1"/>
</dbReference>
<dbReference type="EMBL" id="BARW01028064">
    <property type="protein sequence ID" value="GAJ08816.1"/>
    <property type="molecule type" value="Genomic_DNA"/>
</dbReference>
<dbReference type="GO" id="GO:0005829">
    <property type="term" value="C:cytosol"/>
    <property type="evidence" value="ECO:0007669"/>
    <property type="project" value="TreeGrafter"/>
</dbReference>
<gene>
    <name evidence="2" type="ORF">S12H4_45392</name>
</gene>
<accession>X1V818</accession>
<evidence type="ECO:0000259" key="1">
    <source>
        <dbReference type="PROSITE" id="PS51352"/>
    </source>
</evidence>
<dbReference type="PANTHER" id="PTHR45663:SF11">
    <property type="entry name" value="GEO12009P1"/>
    <property type="match status" value="1"/>
</dbReference>
<name>X1V818_9ZZZZ</name>
<organism evidence="2">
    <name type="scientific">marine sediment metagenome</name>
    <dbReference type="NCBI Taxonomy" id="412755"/>
    <lineage>
        <taxon>unclassified sequences</taxon>
        <taxon>metagenomes</taxon>
        <taxon>ecological metagenomes</taxon>
    </lineage>
</organism>
<comment type="caution">
    <text evidence="2">The sequence shown here is derived from an EMBL/GenBank/DDBJ whole genome shotgun (WGS) entry which is preliminary data.</text>
</comment>
<evidence type="ECO:0000313" key="2">
    <source>
        <dbReference type="EMBL" id="GAJ08816.1"/>
    </source>
</evidence>
<dbReference type="Pfam" id="PF00085">
    <property type="entry name" value="Thioredoxin"/>
    <property type="match status" value="1"/>
</dbReference>
<dbReference type="PROSITE" id="PS51352">
    <property type="entry name" value="THIOREDOXIN_2"/>
    <property type="match status" value="1"/>
</dbReference>
<dbReference type="CDD" id="cd02947">
    <property type="entry name" value="TRX_family"/>
    <property type="match status" value="1"/>
</dbReference>
<proteinExistence type="predicted"/>
<dbReference type="GO" id="GO:0045454">
    <property type="term" value="P:cell redox homeostasis"/>
    <property type="evidence" value="ECO:0007669"/>
    <property type="project" value="TreeGrafter"/>
</dbReference>
<sequence>QGLREADVYVAPYDEGTGWSMWHYKRVDTDNHRVTTQVNYFARYAVLIPREQSRPIPAPQPDLASIPLEQALSSGKPTLAEFGRGICIPCKEMKPILEALAAEYKDKLNIVIVEVDEHRDLTNQYRIMAIPTQIFFDGSGKEVTRHIGFWSKEEIHVQLKEMGIE</sequence>
<reference evidence="2" key="1">
    <citation type="journal article" date="2014" name="Front. Microbiol.">
        <title>High frequency of phylogenetically diverse reductive dehalogenase-homologous genes in deep subseafloor sedimentary metagenomes.</title>
        <authorList>
            <person name="Kawai M."/>
            <person name="Futagami T."/>
            <person name="Toyoda A."/>
            <person name="Takaki Y."/>
            <person name="Nishi S."/>
            <person name="Hori S."/>
            <person name="Arai W."/>
            <person name="Tsubouchi T."/>
            <person name="Morono Y."/>
            <person name="Uchiyama I."/>
            <person name="Ito T."/>
            <person name="Fujiyama A."/>
            <person name="Inagaki F."/>
            <person name="Takami H."/>
        </authorList>
    </citation>
    <scope>NUCLEOTIDE SEQUENCE</scope>
    <source>
        <strain evidence="2">Expedition CK06-06</strain>
    </source>
</reference>
<feature type="domain" description="Thioredoxin" evidence="1">
    <location>
        <begin position="52"/>
        <end position="164"/>
    </location>
</feature>
<dbReference type="AlphaFoldDB" id="X1V818"/>
<dbReference type="GO" id="GO:0015035">
    <property type="term" value="F:protein-disulfide reductase activity"/>
    <property type="evidence" value="ECO:0007669"/>
    <property type="project" value="TreeGrafter"/>
</dbReference>
<dbReference type="PANTHER" id="PTHR45663">
    <property type="entry name" value="GEO12009P1"/>
    <property type="match status" value="1"/>
</dbReference>
<dbReference type="InterPro" id="IPR013766">
    <property type="entry name" value="Thioredoxin_domain"/>
</dbReference>
<dbReference type="InterPro" id="IPR036249">
    <property type="entry name" value="Thioredoxin-like_sf"/>
</dbReference>
<feature type="non-terminal residue" evidence="2">
    <location>
        <position position="1"/>
    </location>
</feature>